<gene>
    <name evidence="2" type="ORF">CBR64_15185</name>
</gene>
<dbReference type="OrthoDB" id="5148094at2"/>
<dbReference type="KEGG" id="cceu:CBR64_15185"/>
<dbReference type="AlphaFoldDB" id="A0A1Y0HWM8"/>
<proteinExistence type="predicted"/>
<evidence type="ECO:0000313" key="3">
    <source>
        <dbReference type="Proteomes" id="UP000196228"/>
    </source>
</evidence>
<feature type="region of interest" description="Disordered" evidence="1">
    <location>
        <begin position="27"/>
        <end position="79"/>
    </location>
</feature>
<feature type="compositionally biased region" description="Acidic residues" evidence="1">
    <location>
        <begin position="27"/>
        <end position="43"/>
    </location>
</feature>
<reference evidence="2 3" key="1">
    <citation type="submission" date="2017-05" db="EMBL/GenBank/DDBJ databases">
        <authorList>
            <person name="Song R."/>
            <person name="Chenine A.L."/>
            <person name="Ruprecht R.M."/>
        </authorList>
    </citation>
    <scope>NUCLEOTIDE SEQUENCE [LARGE SCALE GENOMIC DNA]</scope>
    <source>
        <strain evidence="2 3">PSBB019</strain>
    </source>
</reference>
<organism evidence="2 3">
    <name type="scientific">Cellulosimicrobium cellulans</name>
    <name type="common">Arthrobacter luteus</name>
    <dbReference type="NCBI Taxonomy" id="1710"/>
    <lineage>
        <taxon>Bacteria</taxon>
        <taxon>Bacillati</taxon>
        <taxon>Actinomycetota</taxon>
        <taxon>Actinomycetes</taxon>
        <taxon>Micrococcales</taxon>
        <taxon>Promicromonosporaceae</taxon>
        <taxon>Cellulosimicrobium</taxon>
    </lineage>
</organism>
<dbReference type="RefSeq" id="WP_087471563.1">
    <property type="nucleotide sequence ID" value="NZ_CP021383.1"/>
</dbReference>
<evidence type="ECO:0008006" key="4">
    <source>
        <dbReference type="Google" id="ProtNLM"/>
    </source>
</evidence>
<evidence type="ECO:0000256" key="1">
    <source>
        <dbReference type="SAM" id="MobiDB-lite"/>
    </source>
</evidence>
<sequence>MSTVPGNDAWRDAGLVEQDDEVVSLVVESEDDGPGVDDAEHESDEYRPRTARPDLEGEANEADVVEQASAVPGEEDDYA</sequence>
<dbReference type="Proteomes" id="UP000196228">
    <property type="component" value="Chromosome"/>
</dbReference>
<accession>A0A1Y0HWM8</accession>
<dbReference type="EMBL" id="CP021383">
    <property type="protein sequence ID" value="ARU52597.1"/>
    <property type="molecule type" value="Genomic_DNA"/>
</dbReference>
<evidence type="ECO:0000313" key="2">
    <source>
        <dbReference type="EMBL" id="ARU52597.1"/>
    </source>
</evidence>
<name>A0A1Y0HWM8_CELCE</name>
<feature type="compositionally biased region" description="Basic and acidic residues" evidence="1">
    <location>
        <begin position="44"/>
        <end position="55"/>
    </location>
</feature>
<protein>
    <recommendedName>
        <fullName evidence="4">DUF5709 domain-containing protein</fullName>
    </recommendedName>
</protein>